<gene>
    <name evidence="3" type="ORF">U9M48_037620</name>
</gene>
<feature type="transmembrane region" description="Helical" evidence="2">
    <location>
        <begin position="294"/>
        <end position="312"/>
    </location>
</feature>
<reference evidence="3 4" key="1">
    <citation type="submission" date="2024-02" db="EMBL/GenBank/DDBJ databases">
        <title>High-quality chromosome-scale genome assembly of Pensacola bahiagrass (Paspalum notatum Flugge var. saurae).</title>
        <authorList>
            <person name="Vega J.M."/>
            <person name="Podio M."/>
            <person name="Orjuela J."/>
            <person name="Siena L.A."/>
            <person name="Pessino S.C."/>
            <person name="Combes M.C."/>
            <person name="Mariac C."/>
            <person name="Albertini E."/>
            <person name="Pupilli F."/>
            <person name="Ortiz J.P.A."/>
            <person name="Leblanc O."/>
        </authorList>
    </citation>
    <scope>NUCLEOTIDE SEQUENCE [LARGE SCALE GENOMIC DNA]</scope>
    <source>
        <strain evidence="3">R1</strain>
        <tissue evidence="3">Leaf</tissue>
    </source>
</reference>
<keyword evidence="4" id="KW-1185">Reference proteome</keyword>
<name>A0AAQ3XCL5_PASNO</name>
<dbReference type="PANTHER" id="PTHR36381:SF9">
    <property type="entry name" value="EXPRESSED PROTEIN"/>
    <property type="match status" value="1"/>
</dbReference>
<dbReference type="Proteomes" id="UP001341281">
    <property type="component" value="Chromosome 08"/>
</dbReference>
<feature type="compositionally biased region" description="Low complexity" evidence="1">
    <location>
        <begin position="63"/>
        <end position="72"/>
    </location>
</feature>
<feature type="compositionally biased region" description="Basic residues" evidence="1">
    <location>
        <begin position="53"/>
        <end position="62"/>
    </location>
</feature>
<organism evidence="3 4">
    <name type="scientific">Paspalum notatum var. saurae</name>
    <dbReference type="NCBI Taxonomy" id="547442"/>
    <lineage>
        <taxon>Eukaryota</taxon>
        <taxon>Viridiplantae</taxon>
        <taxon>Streptophyta</taxon>
        <taxon>Embryophyta</taxon>
        <taxon>Tracheophyta</taxon>
        <taxon>Spermatophyta</taxon>
        <taxon>Magnoliopsida</taxon>
        <taxon>Liliopsida</taxon>
        <taxon>Poales</taxon>
        <taxon>Poaceae</taxon>
        <taxon>PACMAD clade</taxon>
        <taxon>Panicoideae</taxon>
        <taxon>Andropogonodae</taxon>
        <taxon>Paspaleae</taxon>
        <taxon>Paspalinae</taxon>
        <taxon>Paspalum</taxon>
    </lineage>
</organism>
<accession>A0AAQ3XCL5</accession>
<evidence type="ECO:0000256" key="2">
    <source>
        <dbReference type="SAM" id="Phobius"/>
    </source>
</evidence>
<feature type="region of interest" description="Disordered" evidence="1">
    <location>
        <begin position="53"/>
        <end position="102"/>
    </location>
</feature>
<feature type="transmembrane region" description="Helical" evidence="2">
    <location>
        <begin position="318"/>
        <end position="336"/>
    </location>
</feature>
<sequence>MPSSPLKRLSAGGGRLRRLLASLRPAARSCPLPVQTGFPTSLADLVLKNHGRFHNPRRRHRAPAAAARSSPAAPVPQPRREELSVTQDQEEDAAAAPSPAPAPLSHKGAAFISVRRPELLAVGGAVALALLLVWSKLLVAAATLASVALLWIESASTRSSRRRRPETRDELGLRCRTSPIREAEESPRPPSCAHLEPGRGSVAADDLGCDGCDGALELKEKRRRSLRRLLAKKLRSPSRDKDSRHRHGEQPVAGEVNAGPVRTTEPTAVAKEGTAPLPLVAVSGDDERWNCRRVGALPPAAVAPIVLVGLVAGKLPAVALTVLCLCAAVFSCSSISRSRASTSS</sequence>
<feature type="region of interest" description="Disordered" evidence="1">
    <location>
        <begin position="158"/>
        <end position="199"/>
    </location>
</feature>
<keyword evidence="2" id="KW-0472">Membrane</keyword>
<feature type="region of interest" description="Disordered" evidence="1">
    <location>
        <begin position="229"/>
        <end position="259"/>
    </location>
</feature>
<evidence type="ECO:0000313" key="4">
    <source>
        <dbReference type="Proteomes" id="UP001341281"/>
    </source>
</evidence>
<protein>
    <submittedName>
        <fullName evidence="3">Uncharacterized protein</fullName>
    </submittedName>
</protein>
<keyword evidence="2" id="KW-1133">Transmembrane helix</keyword>
<feature type="transmembrane region" description="Helical" evidence="2">
    <location>
        <begin position="119"/>
        <end position="152"/>
    </location>
</feature>
<feature type="compositionally biased region" description="Basic and acidic residues" evidence="1">
    <location>
        <begin position="166"/>
        <end position="187"/>
    </location>
</feature>
<evidence type="ECO:0000313" key="3">
    <source>
        <dbReference type="EMBL" id="WVZ91452.1"/>
    </source>
</evidence>
<dbReference type="EMBL" id="CP144752">
    <property type="protein sequence ID" value="WVZ91452.1"/>
    <property type="molecule type" value="Genomic_DNA"/>
</dbReference>
<keyword evidence="2" id="KW-0812">Transmembrane</keyword>
<proteinExistence type="predicted"/>
<dbReference type="AlphaFoldDB" id="A0AAQ3XCL5"/>
<dbReference type="PANTHER" id="PTHR36381">
    <property type="entry name" value="ETHYLENE-REGULATED TRANSCRIPT 2 (ERT2)"/>
    <property type="match status" value="1"/>
</dbReference>
<evidence type="ECO:0000256" key="1">
    <source>
        <dbReference type="SAM" id="MobiDB-lite"/>
    </source>
</evidence>